<proteinExistence type="predicted"/>
<evidence type="ECO:0000313" key="2">
    <source>
        <dbReference type="EMBL" id="CAB4303571.1"/>
    </source>
</evidence>
<reference evidence="2 3" key="2">
    <citation type="submission" date="2020-05" db="EMBL/GenBank/DDBJ databases">
        <authorList>
            <person name="Campoy J."/>
            <person name="Schneeberger K."/>
            <person name="Spophaly S."/>
        </authorList>
    </citation>
    <scope>NUCLEOTIDE SEQUENCE [LARGE SCALE GENOMIC DNA]</scope>
    <source>
        <strain evidence="2">PruArmRojPasFocal</strain>
    </source>
</reference>
<accession>A0A6J5WT64</accession>
<evidence type="ECO:0000313" key="1">
    <source>
        <dbReference type="EMBL" id="CAB4273043.1"/>
    </source>
</evidence>
<dbReference type="AlphaFoldDB" id="A0A6J5WT64"/>
<name>A0A6J5WT64_PRUAR</name>
<dbReference type="EMBL" id="CAEKKB010000003">
    <property type="protein sequence ID" value="CAB4303571.1"/>
    <property type="molecule type" value="Genomic_DNA"/>
</dbReference>
<keyword evidence="4" id="KW-1185">Reference proteome</keyword>
<dbReference type="Proteomes" id="UP000507222">
    <property type="component" value="Unassembled WGS sequence"/>
</dbReference>
<organism evidence="2 4">
    <name type="scientific">Prunus armeniaca</name>
    <name type="common">Apricot</name>
    <name type="synonym">Armeniaca vulgaris</name>
    <dbReference type="NCBI Taxonomy" id="36596"/>
    <lineage>
        <taxon>Eukaryota</taxon>
        <taxon>Viridiplantae</taxon>
        <taxon>Streptophyta</taxon>
        <taxon>Embryophyta</taxon>
        <taxon>Tracheophyta</taxon>
        <taxon>Spermatophyta</taxon>
        <taxon>Magnoliopsida</taxon>
        <taxon>eudicotyledons</taxon>
        <taxon>Gunneridae</taxon>
        <taxon>Pentapetalae</taxon>
        <taxon>rosids</taxon>
        <taxon>fabids</taxon>
        <taxon>Rosales</taxon>
        <taxon>Rosaceae</taxon>
        <taxon>Amygdaloideae</taxon>
        <taxon>Amygdaleae</taxon>
        <taxon>Prunus</taxon>
    </lineage>
</organism>
<protein>
    <submittedName>
        <fullName evidence="2">Uncharacterized protein</fullName>
    </submittedName>
</protein>
<sequence>MGRAALFEGFCGAVSVRFCVGHFCRGDHRLDVPTTGGALPAWNLHKFRSSGRMHDTRVEFK</sequence>
<reference evidence="4" key="1">
    <citation type="journal article" date="2020" name="Genome Biol.">
        <title>Gamete binning: chromosome-level and haplotype-resolved genome assembly enabled by high-throughput single-cell sequencing of gamete genomes.</title>
        <authorList>
            <person name="Campoy J.A."/>
            <person name="Sun H."/>
            <person name="Goel M."/>
            <person name="Jiao W.-B."/>
            <person name="Folz-Donahue K."/>
            <person name="Wang N."/>
            <person name="Rubio M."/>
            <person name="Liu C."/>
            <person name="Kukat C."/>
            <person name="Ruiz D."/>
            <person name="Huettel B."/>
            <person name="Schneeberger K."/>
        </authorList>
    </citation>
    <scope>NUCLEOTIDE SEQUENCE [LARGE SCALE GENOMIC DNA]</scope>
    <source>
        <strain evidence="4">cv. Rojo Pasion</strain>
    </source>
</reference>
<dbReference type="EMBL" id="CAEKDK010000003">
    <property type="protein sequence ID" value="CAB4273043.1"/>
    <property type="molecule type" value="Genomic_DNA"/>
</dbReference>
<evidence type="ECO:0000313" key="4">
    <source>
        <dbReference type="Proteomes" id="UP000507245"/>
    </source>
</evidence>
<dbReference type="Proteomes" id="UP000507245">
    <property type="component" value="Unassembled WGS sequence"/>
</dbReference>
<gene>
    <name evidence="1" type="ORF">CURHAP_LOCUS20073</name>
    <name evidence="2" type="ORF">ORAREDHAP_LOCUS19912</name>
</gene>
<evidence type="ECO:0000313" key="3">
    <source>
        <dbReference type="Proteomes" id="UP000507222"/>
    </source>
</evidence>